<protein>
    <recommendedName>
        <fullName evidence="5">Carboxypeptidase regulatory-like domain-containing protein</fullName>
    </recommendedName>
</protein>
<evidence type="ECO:0000313" key="3">
    <source>
        <dbReference type="EMBL" id="PKY67181.1"/>
    </source>
</evidence>
<evidence type="ECO:0000256" key="2">
    <source>
        <dbReference type="SAM" id="SignalP"/>
    </source>
</evidence>
<organism evidence="3 4">
    <name type="scientific">Schaalia turicensis</name>
    <dbReference type="NCBI Taxonomy" id="131111"/>
    <lineage>
        <taxon>Bacteria</taxon>
        <taxon>Bacillati</taxon>
        <taxon>Actinomycetota</taxon>
        <taxon>Actinomycetes</taxon>
        <taxon>Actinomycetales</taxon>
        <taxon>Actinomycetaceae</taxon>
        <taxon>Schaalia</taxon>
    </lineage>
</organism>
<dbReference type="Proteomes" id="UP000234545">
    <property type="component" value="Unassembled WGS sequence"/>
</dbReference>
<proteinExistence type="predicted"/>
<name>A0A2I1I7V0_9ACTO</name>
<accession>A0A2I1I7V0</accession>
<feature type="signal peptide" evidence="2">
    <location>
        <begin position="1"/>
        <end position="26"/>
    </location>
</feature>
<feature type="chain" id="PRO_5039362372" description="Carboxypeptidase regulatory-like domain-containing protein" evidence="2">
    <location>
        <begin position="27"/>
        <end position="263"/>
    </location>
</feature>
<evidence type="ECO:0000313" key="4">
    <source>
        <dbReference type="Proteomes" id="UP000234545"/>
    </source>
</evidence>
<sequence>MRGSGLLAALLCCLLLITLTPAEAIAAPRSLGNDGLEGGQPGTIRGKVYDDHRHNPEIYNASTRLDPQDWPIAGVKMKAMLIKSDGTVIMSRDEFNNPVPFEATTNADGDYTFNFRPALREAYNLPADAENPRVRIERFDRVRVWVDESNYNPGGPLADFTPKRLNGGGRFNVVDTLTLSWLGTTNYIHGSISNFNMAFRPKTKTAADENDAWNKDDVNGHPASRQAPADPLGNEYDKKGKHLPAEEPVGAFVASHCARYQKR</sequence>
<evidence type="ECO:0000256" key="1">
    <source>
        <dbReference type="SAM" id="MobiDB-lite"/>
    </source>
</evidence>
<keyword evidence="2" id="KW-0732">Signal</keyword>
<dbReference type="GO" id="GO:0005975">
    <property type="term" value="P:carbohydrate metabolic process"/>
    <property type="evidence" value="ECO:0007669"/>
    <property type="project" value="UniProtKB-ARBA"/>
</dbReference>
<dbReference type="InterPro" id="IPR013783">
    <property type="entry name" value="Ig-like_fold"/>
</dbReference>
<comment type="caution">
    <text evidence="3">The sequence shown here is derived from an EMBL/GenBank/DDBJ whole genome shotgun (WGS) entry which is preliminary data.</text>
</comment>
<reference evidence="3 4" key="1">
    <citation type="submission" date="2017-12" db="EMBL/GenBank/DDBJ databases">
        <title>Phylogenetic diversity of female urinary microbiome.</title>
        <authorList>
            <person name="Thomas-White K."/>
            <person name="Wolfe A.J."/>
        </authorList>
    </citation>
    <scope>NUCLEOTIDE SEQUENCE [LARGE SCALE GENOMIC DNA]</scope>
    <source>
        <strain evidence="3 4">UMB0250</strain>
    </source>
</reference>
<gene>
    <name evidence="3" type="ORF">CYJ25_02830</name>
</gene>
<dbReference type="EMBL" id="PKKJ01000001">
    <property type="protein sequence ID" value="PKY67181.1"/>
    <property type="molecule type" value="Genomic_DNA"/>
</dbReference>
<dbReference type="AlphaFoldDB" id="A0A2I1I7V0"/>
<dbReference type="Gene3D" id="2.60.40.10">
    <property type="entry name" value="Immunoglobulins"/>
    <property type="match status" value="1"/>
</dbReference>
<evidence type="ECO:0008006" key="5">
    <source>
        <dbReference type="Google" id="ProtNLM"/>
    </source>
</evidence>
<feature type="region of interest" description="Disordered" evidence="1">
    <location>
        <begin position="211"/>
        <end position="248"/>
    </location>
</feature>